<dbReference type="InterPro" id="IPR011611">
    <property type="entry name" value="PfkB_dom"/>
</dbReference>
<evidence type="ECO:0000256" key="3">
    <source>
        <dbReference type="ARBA" id="ARBA00022777"/>
    </source>
</evidence>
<keyword evidence="7" id="KW-1185">Reference proteome</keyword>
<sequence length="307" mass="35069">MMKITSFGEVLWDNFPNYKVLDGAPLNVLVRLSALGADCSLISRHGNDQDGEALLKQVQNTIATDLIQVDNQYPTSLVNVQLDKHGNASYDVVYPCAWDNIAATEAAKTRIAQSDAFIYGSLGVRDERSRQALNELLPHAKFKIFDANLRKPHYDVIHLREMMNQADFIRLNDDELYEIAAALGSPYHGLEQHIHYLAEHTQTQHFCITLGGYGALYYRNGEIFAHHGYRVNVIDTVGAGDNFLFSRLYLPIPATQRTQRNACLCLCIRRDCRFTARRNPKNFHERYFDVYESAIMVFRLRFNFQAA</sequence>
<dbReference type="STRING" id="1522312.GCA_900177895_01864"/>
<dbReference type="InterPro" id="IPR029056">
    <property type="entry name" value="Ribokinase-like"/>
</dbReference>
<reference evidence="5" key="1">
    <citation type="submission" date="2017-05" db="EMBL/GenBank/DDBJ databases">
        <authorList>
            <person name="Song R."/>
            <person name="Chenine A.L."/>
            <person name="Ruprecht R.M."/>
        </authorList>
    </citation>
    <scope>NUCLEOTIDE SEQUENCE</scope>
    <source>
        <strain evidence="5">Kingella_eburonensis</strain>
    </source>
</reference>
<evidence type="ECO:0000259" key="4">
    <source>
        <dbReference type="Pfam" id="PF00294"/>
    </source>
</evidence>
<dbReference type="EMBL" id="FXUV01000063">
    <property type="protein sequence ID" value="SMQ13386.1"/>
    <property type="molecule type" value="Genomic_DNA"/>
</dbReference>
<dbReference type="GO" id="GO:0016301">
    <property type="term" value="F:kinase activity"/>
    <property type="evidence" value="ECO:0007669"/>
    <property type="project" value="UniProtKB-KW"/>
</dbReference>
<dbReference type="AlphaFoldDB" id="A0A238TDJ0"/>
<dbReference type="Proteomes" id="UP000215450">
    <property type="component" value="Unassembled WGS sequence"/>
</dbReference>
<dbReference type="InterPro" id="IPR050306">
    <property type="entry name" value="PfkB_Carbo_kinase"/>
</dbReference>
<evidence type="ECO:0000313" key="5">
    <source>
        <dbReference type="EMBL" id="SMQ13386.1"/>
    </source>
</evidence>
<accession>A0A238TDJ0</accession>
<dbReference type="PANTHER" id="PTHR43085:SF57">
    <property type="entry name" value="CARBOHYDRATE KINASE PFKB DOMAIN-CONTAINING PROTEIN"/>
    <property type="match status" value="1"/>
</dbReference>
<organism evidence="6 7">
    <name type="scientific">Kingella negevensis</name>
    <dbReference type="NCBI Taxonomy" id="1522312"/>
    <lineage>
        <taxon>Bacteria</taxon>
        <taxon>Pseudomonadati</taxon>
        <taxon>Pseudomonadota</taxon>
        <taxon>Betaproteobacteria</taxon>
        <taxon>Neisseriales</taxon>
        <taxon>Neisseriaceae</taxon>
        <taxon>Kingella</taxon>
    </lineage>
</organism>
<protein>
    <submittedName>
        <fullName evidence="6">Aminoimidazole riboside kinase</fullName>
    </submittedName>
</protein>
<proteinExistence type="inferred from homology"/>
<dbReference type="SUPFAM" id="SSF53613">
    <property type="entry name" value="Ribokinase-like"/>
    <property type="match status" value="1"/>
</dbReference>
<keyword evidence="3 6" id="KW-0418">Kinase</keyword>
<dbReference type="Gene3D" id="3.40.1190.20">
    <property type="match status" value="1"/>
</dbReference>
<keyword evidence="2" id="KW-0808">Transferase</keyword>
<gene>
    <name evidence="6" type="ORF">KEBURONENSIS_00429</name>
    <name evidence="5" type="ORF">KEBURONENSIS_00525</name>
</gene>
<feature type="domain" description="Carbohydrate kinase PfkB" evidence="4">
    <location>
        <begin position="23"/>
        <end position="243"/>
    </location>
</feature>
<dbReference type="Pfam" id="PF00294">
    <property type="entry name" value="PfkB"/>
    <property type="match status" value="1"/>
</dbReference>
<dbReference type="EMBL" id="FXUV02000054">
    <property type="protein sequence ID" value="SNB81152.1"/>
    <property type="molecule type" value="Genomic_DNA"/>
</dbReference>
<reference evidence="6 7" key="2">
    <citation type="submission" date="2017-06" db="EMBL/GenBank/DDBJ databases">
        <authorList>
            <person name="Kim H.J."/>
            <person name="Triplett B.A."/>
        </authorList>
    </citation>
    <scope>NUCLEOTIDE SEQUENCE [LARGE SCALE GENOMIC DNA]</scope>
    <source>
        <strain evidence="6">Kingella_eburonensis</strain>
    </source>
</reference>
<evidence type="ECO:0000256" key="2">
    <source>
        <dbReference type="ARBA" id="ARBA00022679"/>
    </source>
</evidence>
<comment type="similarity">
    <text evidence="1">Belongs to the carbohydrate kinase PfkB family.</text>
</comment>
<evidence type="ECO:0000313" key="6">
    <source>
        <dbReference type="EMBL" id="SNB81152.1"/>
    </source>
</evidence>
<evidence type="ECO:0000256" key="1">
    <source>
        <dbReference type="ARBA" id="ARBA00010688"/>
    </source>
</evidence>
<evidence type="ECO:0000313" key="7">
    <source>
        <dbReference type="Proteomes" id="UP000215450"/>
    </source>
</evidence>
<name>A0A238TDJ0_9NEIS</name>
<dbReference type="PANTHER" id="PTHR43085">
    <property type="entry name" value="HEXOKINASE FAMILY MEMBER"/>
    <property type="match status" value="1"/>
</dbReference>